<proteinExistence type="predicted"/>
<accession>A0A2K1JN22</accession>
<reference evidence="1 3" key="1">
    <citation type="journal article" date="2008" name="Science">
        <title>The Physcomitrella genome reveals evolutionary insights into the conquest of land by plants.</title>
        <authorList>
            <person name="Rensing S."/>
            <person name="Lang D."/>
            <person name="Zimmer A."/>
            <person name="Terry A."/>
            <person name="Salamov A."/>
            <person name="Shapiro H."/>
            <person name="Nishiyama T."/>
            <person name="Perroud P.-F."/>
            <person name="Lindquist E."/>
            <person name="Kamisugi Y."/>
            <person name="Tanahashi T."/>
            <person name="Sakakibara K."/>
            <person name="Fujita T."/>
            <person name="Oishi K."/>
            <person name="Shin-I T."/>
            <person name="Kuroki Y."/>
            <person name="Toyoda A."/>
            <person name="Suzuki Y."/>
            <person name="Hashimoto A."/>
            <person name="Yamaguchi K."/>
            <person name="Sugano A."/>
            <person name="Kohara Y."/>
            <person name="Fujiyama A."/>
            <person name="Anterola A."/>
            <person name="Aoki S."/>
            <person name="Ashton N."/>
            <person name="Barbazuk W.B."/>
            <person name="Barker E."/>
            <person name="Bennetzen J."/>
            <person name="Bezanilla M."/>
            <person name="Blankenship R."/>
            <person name="Cho S.H."/>
            <person name="Dutcher S."/>
            <person name="Estelle M."/>
            <person name="Fawcett J.A."/>
            <person name="Gundlach H."/>
            <person name="Hanada K."/>
            <person name="Heyl A."/>
            <person name="Hicks K.A."/>
            <person name="Hugh J."/>
            <person name="Lohr M."/>
            <person name="Mayer K."/>
            <person name="Melkozernov A."/>
            <person name="Murata T."/>
            <person name="Nelson D."/>
            <person name="Pils B."/>
            <person name="Prigge M."/>
            <person name="Reiss B."/>
            <person name="Renner T."/>
            <person name="Rombauts S."/>
            <person name="Rushton P."/>
            <person name="Sanderfoot A."/>
            <person name="Schween G."/>
            <person name="Shiu S.-H."/>
            <person name="Stueber K."/>
            <person name="Theodoulou F.L."/>
            <person name="Tu H."/>
            <person name="Van de Peer Y."/>
            <person name="Verrier P.J."/>
            <person name="Waters E."/>
            <person name="Wood A."/>
            <person name="Yang L."/>
            <person name="Cove D."/>
            <person name="Cuming A."/>
            <person name="Hasebe M."/>
            <person name="Lucas S."/>
            <person name="Mishler D.B."/>
            <person name="Reski R."/>
            <person name="Grigoriev I."/>
            <person name="Quatrano R.S."/>
            <person name="Boore J.L."/>
        </authorList>
    </citation>
    <scope>NUCLEOTIDE SEQUENCE [LARGE SCALE GENOMIC DNA]</scope>
    <source>
        <strain evidence="2 3">cv. Gransden 2004</strain>
    </source>
</reference>
<dbReference type="Gramene" id="Pp3c13_23850V3.1">
    <property type="protein sequence ID" value="Pp3c13_23850V3.1"/>
    <property type="gene ID" value="Pp3c13_23850"/>
</dbReference>
<organism evidence="1">
    <name type="scientific">Physcomitrium patens</name>
    <name type="common">Spreading-leaved earth moss</name>
    <name type="synonym">Physcomitrella patens</name>
    <dbReference type="NCBI Taxonomy" id="3218"/>
    <lineage>
        <taxon>Eukaryota</taxon>
        <taxon>Viridiplantae</taxon>
        <taxon>Streptophyta</taxon>
        <taxon>Embryophyta</taxon>
        <taxon>Bryophyta</taxon>
        <taxon>Bryophytina</taxon>
        <taxon>Bryopsida</taxon>
        <taxon>Funariidae</taxon>
        <taxon>Funariales</taxon>
        <taxon>Funariaceae</taxon>
        <taxon>Physcomitrium</taxon>
    </lineage>
</organism>
<evidence type="ECO:0000313" key="2">
    <source>
        <dbReference type="EnsemblPlants" id="Pp3c13_23850V3.1"/>
    </source>
</evidence>
<name>A0A2K1JN22_PHYPA</name>
<reference evidence="1 3" key="2">
    <citation type="journal article" date="2018" name="Plant J.">
        <title>The Physcomitrella patens chromosome-scale assembly reveals moss genome structure and evolution.</title>
        <authorList>
            <person name="Lang D."/>
            <person name="Ullrich K.K."/>
            <person name="Murat F."/>
            <person name="Fuchs J."/>
            <person name="Jenkins J."/>
            <person name="Haas F.B."/>
            <person name="Piednoel M."/>
            <person name="Gundlach H."/>
            <person name="Van Bel M."/>
            <person name="Meyberg R."/>
            <person name="Vives C."/>
            <person name="Morata J."/>
            <person name="Symeonidi A."/>
            <person name="Hiss M."/>
            <person name="Muchero W."/>
            <person name="Kamisugi Y."/>
            <person name="Saleh O."/>
            <person name="Blanc G."/>
            <person name="Decker E.L."/>
            <person name="van Gessel N."/>
            <person name="Grimwood J."/>
            <person name="Hayes R.D."/>
            <person name="Graham S.W."/>
            <person name="Gunter L.E."/>
            <person name="McDaniel S.F."/>
            <person name="Hoernstein S.N.W."/>
            <person name="Larsson A."/>
            <person name="Li F.W."/>
            <person name="Perroud P.F."/>
            <person name="Phillips J."/>
            <person name="Ranjan P."/>
            <person name="Rokshar D.S."/>
            <person name="Rothfels C.J."/>
            <person name="Schneider L."/>
            <person name="Shu S."/>
            <person name="Stevenson D.W."/>
            <person name="Thummler F."/>
            <person name="Tillich M."/>
            <person name="Villarreal Aguilar J.C."/>
            <person name="Widiez T."/>
            <person name="Wong G.K."/>
            <person name="Wymore A."/>
            <person name="Zhang Y."/>
            <person name="Zimmer A.D."/>
            <person name="Quatrano R.S."/>
            <person name="Mayer K.F.X."/>
            <person name="Goodstein D."/>
            <person name="Casacuberta J.M."/>
            <person name="Vandepoele K."/>
            <person name="Reski R."/>
            <person name="Cuming A.C."/>
            <person name="Tuskan G.A."/>
            <person name="Maumus F."/>
            <person name="Salse J."/>
            <person name="Schmutz J."/>
            <person name="Rensing S.A."/>
        </authorList>
    </citation>
    <scope>NUCLEOTIDE SEQUENCE [LARGE SCALE GENOMIC DNA]</scope>
    <source>
        <strain evidence="2 3">cv. Gransden 2004</strain>
    </source>
</reference>
<reference evidence="2" key="3">
    <citation type="submission" date="2020-12" db="UniProtKB">
        <authorList>
            <consortium name="EnsemblPlants"/>
        </authorList>
    </citation>
    <scope>IDENTIFICATION</scope>
</reference>
<dbReference type="EMBL" id="ABEU02000013">
    <property type="protein sequence ID" value="PNR42939.1"/>
    <property type="molecule type" value="Genomic_DNA"/>
</dbReference>
<keyword evidence="3" id="KW-1185">Reference proteome</keyword>
<dbReference type="InParanoid" id="A0A2K1JN22"/>
<dbReference type="EnsemblPlants" id="Pp3c13_23850V3.1">
    <property type="protein sequence ID" value="Pp3c13_23850V3.1"/>
    <property type="gene ID" value="Pp3c13_23850"/>
</dbReference>
<sequence>MDVKIAFLNSILAELFMIQLERK</sequence>
<evidence type="ECO:0000313" key="1">
    <source>
        <dbReference type="EMBL" id="PNR42939.1"/>
    </source>
</evidence>
<dbReference type="AlphaFoldDB" id="A0A2K1JN22"/>
<evidence type="ECO:0000313" key="3">
    <source>
        <dbReference type="Proteomes" id="UP000006727"/>
    </source>
</evidence>
<dbReference type="Proteomes" id="UP000006727">
    <property type="component" value="Chromosome 13"/>
</dbReference>
<gene>
    <name evidence="1" type="ORF">PHYPA_017771</name>
</gene>
<protein>
    <submittedName>
        <fullName evidence="1 2">Uncharacterized protein</fullName>
    </submittedName>
</protein>